<sequence>MQWAYIPCMNYLLFMGSAALALGYHTAGAQAPDSTTHKPQWYVGAGAALQQYWDFNTPYVRLKPVNVLVGRSIGARTALQAALQFGGRNQEHSEQGTDYLTGEPYTRYTEEKTRGAAATLLVRFGRSRPQRHLQFDWLVGGTVLFGRERLNATTTKASGKESYKGPVNTSFSPHLVGGMSLRYLLGPHLALGTEFTLNRNIFIPPTSALGILLTGTGANVHLTYRLGPLRP</sequence>
<accession>A0A1G1T728</accession>
<dbReference type="AlphaFoldDB" id="A0A1G1T728"/>
<reference evidence="2 3" key="1">
    <citation type="submission" date="2016-08" db="EMBL/GenBank/DDBJ databases">
        <title>Hymenobacter coccineus sp. nov., Hymenobacter lapidarius sp. nov. and Hymenobacter glacialis sp. nov., isolated from Antarctic soil.</title>
        <authorList>
            <person name="Sedlacek I."/>
            <person name="Kralova S."/>
            <person name="Kyrova K."/>
            <person name="Maslanova I."/>
            <person name="Stankova E."/>
            <person name="Vrbovska V."/>
            <person name="Nemec M."/>
            <person name="Bartak M."/>
            <person name="Svec P."/>
            <person name="Busse H.-J."/>
            <person name="Pantucek R."/>
        </authorList>
    </citation>
    <scope>NUCLEOTIDE SEQUENCE [LARGE SCALE GENOMIC DNA]</scope>
    <source>
        <strain evidence="2 3">CCM 8648</strain>
    </source>
</reference>
<evidence type="ECO:0000313" key="2">
    <source>
        <dbReference type="EMBL" id="OGX86685.1"/>
    </source>
</evidence>
<gene>
    <name evidence="2" type="ORF">BEN48_12160</name>
</gene>
<keyword evidence="1" id="KW-0732">Signal</keyword>
<comment type="caution">
    <text evidence="2">The sequence shown here is derived from an EMBL/GenBank/DDBJ whole genome shotgun (WGS) entry which is preliminary data.</text>
</comment>
<proteinExistence type="predicted"/>
<feature type="chain" id="PRO_5009579095" description="Outer membrane protein beta-barrel domain-containing protein" evidence="1">
    <location>
        <begin position="32"/>
        <end position="231"/>
    </location>
</feature>
<dbReference type="EMBL" id="MDZC01000047">
    <property type="protein sequence ID" value="OGX86685.1"/>
    <property type="molecule type" value="Genomic_DNA"/>
</dbReference>
<organism evidence="2 3">
    <name type="scientific">Hymenobacter glacialis</name>
    <dbReference type="NCBI Taxonomy" id="1908236"/>
    <lineage>
        <taxon>Bacteria</taxon>
        <taxon>Pseudomonadati</taxon>
        <taxon>Bacteroidota</taxon>
        <taxon>Cytophagia</taxon>
        <taxon>Cytophagales</taxon>
        <taxon>Hymenobacteraceae</taxon>
        <taxon>Hymenobacter</taxon>
    </lineage>
</organism>
<dbReference type="Proteomes" id="UP000177791">
    <property type="component" value="Unassembled WGS sequence"/>
</dbReference>
<name>A0A1G1T728_9BACT</name>
<keyword evidence="3" id="KW-1185">Reference proteome</keyword>
<feature type="signal peptide" evidence="1">
    <location>
        <begin position="1"/>
        <end position="31"/>
    </location>
</feature>
<evidence type="ECO:0008006" key="4">
    <source>
        <dbReference type="Google" id="ProtNLM"/>
    </source>
</evidence>
<evidence type="ECO:0000313" key="3">
    <source>
        <dbReference type="Proteomes" id="UP000177791"/>
    </source>
</evidence>
<evidence type="ECO:0000256" key="1">
    <source>
        <dbReference type="SAM" id="SignalP"/>
    </source>
</evidence>
<protein>
    <recommendedName>
        <fullName evidence="4">Outer membrane protein beta-barrel domain-containing protein</fullName>
    </recommendedName>
</protein>